<name>A0A833NYT8_UNCSA</name>
<dbReference type="GO" id="GO:0005524">
    <property type="term" value="F:ATP binding"/>
    <property type="evidence" value="ECO:0007669"/>
    <property type="project" value="InterPro"/>
</dbReference>
<evidence type="ECO:0000313" key="3">
    <source>
        <dbReference type="EMBL" id="KAF0134583.1"/>
    </source>
</evidence>
<proteinExistence type="inferred from homology"/>
<dbReference type="Gene3D" id="3.30.450.90">
    <property type="match status" value="1"/>
</dbReference>
<evidence type="ECO:0000256" key="1">
    <source>
        <dbReference type="ARBA" id="ARBA00006611"/>
    </source>
</evidence>
<comment type="similarity">
    <text evidence="1">Belongs to the GSP E family.</text>
</comment>
<dbReference type="PANTHER" id="PTHR30486">
    <property type="entry name" value="TWITCHING MOTILITY PROTEIN PILT"/>
    <property type="match status" value="1"/>
</dbReference>
<organism evidence="3 4">
    <name type="scientific">Candidatus Saganbacteria bacterium</name>
    <dbReference type="NCBI Taxonomy" id="2575572"/>
    <lineage>
        <taxon>Bacteria</taxon>
        <taxon>Bacillati</taxon>
        <taxon>Saganbacteria</taxon>
    </lineage>
</organism>
<dbReference type="InterPro" id="IPR001482">
    <property type="entry name" value="T2SS/T4SS_dom"/>
</dbReference>
<dbReference type="AlphaFoldDB" id="A0A833NYT8"/>
<evidence type="ECO:0000313" key="4">
    <source>
        <dbReference type="Proteomes" id="UP000488506"/>
    </source>
</evidence>
<dbReference type="EMBL" id="WPAF01000007">
    <property type="protein sequence ID" value="KAF0134583.1"/>
    <property type="molecule type" value="Genomic_DNA"/>
</dbReference>
<dbReference type="InterPro" id="IPR050921">
    <property type="entry name" value="T4SS_GSP_E_ATPase"/>
</dbReference>
<dbReference type="Gene3D" id="3.40.50.300">
    <property type="entry name" value="P-loop containing nucleotide triphosphate hydrolases"/>
    <property type="match status" value="1"/>
</dbReference>
<gene>
    <name evidence="3" type="ORF">FD145_601</name>
</gene>
<dbReference type="GO" id="GO:0016887">
    <property type="term" value="F:ATP hydrolysis activity"/>
    <property type="evidence" value="ECO:0007669"/>
    <property type="project" value="InterPro"/>
</dbReference>
<comment type="caution">
    <text evidence="3">The sequence shown here is derived from an EMBL/GenBank/DDBJ whole genome shotgun (WGS) entry which is preliminary data.</text>
</comment>
<protein>
    <submittedName>
        <fullName evidence="3">Twitching motility protein PilT</fullName>
    </submittedName>
</protein>
<dbReference type="Proteomes" id="UP000488506">
    <property type="component" value="Unassembled WGS sequence"/>
</dbReference>
<evidence type="ECO:0000259" key="2">
    <source>
        <dbReference type="PROSITE" id="PS00662"/>
    </source>
</evidence>
<dbReference type="CDD" id="cd01131">
    <property type="entry name" value="PilT"/>
    <property type="match status" value="1"/>
</dbReference>
<feature type="domain" description="Bacterial type II secretion system protein E" evidence="2">
    <location>
        <begin position="192"/>
        <end position="206"/>
    </location>
</feature>
<sequence length="352" mass="38969">MEIQTLLKLMTDQNASDLHLVVGSPPILRITGVLTPTSYASLAPESVKSLITPLLNEEQKTFFEREKELDLGYEHGDSRFRINVHYSKGAMGVAIRRIPKKIPTLTELRMPKIVESFCSEIRGLVLVTGPTGCGKSTTQASMIDLINTTRGCHIITVEDPIEYVHAHKKSIIEQREVGLDTLTFGRALKRVLRQDPDVILVGEMRDLETIQTAITAAETGHLVISTLHTPDAPGSIDRMIDVFPPHQQAQVRLQLSMVLKGIIAQQLIPRKDKKGMIAAVEVLVGIPAVKNIIRKATTQELYTTIEISLKYGMQGMDTSLKELYQGGVITYEEAITNAQNAEQLTKSIKQVV</sequence>
<dbReference type="InterPro" id="IPR006321">
    <property type="entry name" value="PilT/PilU"/>
</dbReference>
<accession>A0A833NYT8</accession>
<reference evidence="3 4" key="1">
    <citation type="submission" date="2019-12" db="EMBL/GenBank/DDBJ databases">
        <authorList>
            <person name="Wolfe R."/>
            <person name="Danczak R."/>
            <person name="Wilkins M."/>
        </authorList>
    </citation>
    <scope>NUCLEOTIDE SEQUENCE [LARGE SCALE GENOMIC DNA]</scope>
    <source>
        <strain evidence="3">X2_MaxBin.013</strain>
    </source>
</reference>
<dbReference type="Pfam" id="PF00437">
    <property type="entry name" value="T2SSE"/>
    <property type="match status" value="1"/>
</dbReference>
<dbReference type="PROSITE" id="PS00662">
    <property type="entry name" value="T2SP_E"/>
    <property type="match status" value="1"/>
</dbReference>
<dbReference type="NCBIfam" id="TIGR01420">
    <property type="entry name" value="pilT_fam"/>
    <property type="match status" value="1"/>
</dbReference>
<dbReference type="InterPro" id="IPR027417">
    <property type="entry name" value="P-loop_NTPase"/>
</dbReference>
<dbReference type="SUPFAM" id="SSF52540">
    <property type="entry name" value="P-loop containing nucleoside triphosphate hydrolases"/>
    <property type="match status" value="1"/>
</dbReference>